<dbReference type="EMBL" id="JMZZ02000152">
    <property type="protein sequence ID" value="KFX74248.1"/>
    <property type="molecule type" value="Genomic_DNA"/>
</dbReference>
<name>A0A0I9S8B4_BACFG</name>
<organism evidence="1">
    <name type="scientific">Bacteroides fragilis</name>
    <dbReference type="NCBI Taxonomy" id="817"/>
    <lineage>
        <taxon>Bacteria</taxon>
        <taxon>Pseudomonadati</taxon>
        <taxon>Bacteroidota</taxon>
        <taxon>Bacteroidia</taxon>
        <taxon>Bacteroidales</taxon>
        <taxon>Bacteroidaceae</taxon>
        <taxon>Bacteroides</taxon>
    </lineage>
</organism>
<dbReference type="PATRIC" id="fig|817.53.peg.2742"/>
<dbReference type="SUPFAM" id="SSF55469">
    <property type="entry name" value="FMN-dependent nitroreductase-like"/>
    <property type="match status" value="2"/>
</dbReference>
<dbReference type="Proteomes" id="UP001075704">
    <property type="component" value="Unassembled WGS sequence"/>
</dbReference>
<dbReference type="InterPro" id="IPR000415">
    <property type="entry name" value="Nitroreductase-like"/>
</dbReference>
<dbReference type="GO" id="GO:0016491">
    <property type="term" value="F:oxidoreductase activity"/>
    <property type="evidence" value="ECO:0007669"/>
    <property type="project" value="InterPro"/>
</dbReference>
<gene>
    <name evidence="1" type="ORF">EE52_0213230</name>
    <name evidence="2" type="ORF">O1422_19130</name>
</gene>
<dbReference type="AlphaFoldDB" id="A0A0I9S8B4"/>
<reference evidence="1" key="1">
    <citation type="book" date="2014" name="THE 24TH EUROPEAN CONGRESS OF CLINICAL MICROBIOLOGY AND INFECTIOUS DISEASES" publisher="ECCMID 2014" city="Barcelona, Spain">
        <title>Identification of resistance genes in three multidrug-resistant Bacteroides fragilis isolates by whole genome sequencing.</title>
        <editorList>
            <person name="Unknown"/>
            <person name="A."/>
        </editorList>
        <authorList>
            <person name="Sydenham T.V."/>
            <person name="Hasman H."/>
            <person name="Wang M."/>
            <person name="Soki J."/>
            <person name="Nagy E."/>
            <person name="Justesen U.S."/>
        </authorList>
    </citation>
    <scope>NUCLEOTIDE SEQUENCE</scope>
    <source>
        <strain evidence="1">DCMOUH0018B</strain>
    </source>
</reference>
<dbReference type="InterPro" id="IPR050627">
    <property type="entry name" value="Nitroreductase/BluB"/>
</dbReference>
<protein>
    <submittedName>
        <fullName evidence="1">Nitroreductase</fullName>
    </submittedName>
</protein>
<reference evidence="2" key="3">
    <citation type="submission" date="2022-12" db="EMBL/GenBank/DDBJ databases">
        <title>Development of a Multilocus Sequence Typing Scheme for Bacteroides fragilis Based on Whole Genome Sequencing Data and Clinical Application.</title>
        <authorList>
            <person name="Nielsen F.D."/>
            <person name="Justesen U.S."/>
        </authorList>
    </citation>
    <scope>NUCLEOTIDE SEQUENCE</scope>
    <source>
        <strain evidence="2">BF_BC_ODE_DK_2015_2</strain>
    </source>
</reference>
<reference evidence="1" key="2">
    <citation type="submission" date="2014-07" db="EMBL/GenBank/DDBJ databases">
        <title>Genetics and epidemiology of antimicrobial resistance in B. fragilis group.</title>
        <authorList>
            <person name="Sydenham T.V."/>
            <person name="Hasman H."/>
            <person name="Kemp M."/>
            <person name="Justesen U.S."/>
        </authorList>
    </citation>
    <scope>NUCLEOTIDE SEQUENCE [LARGE SCALE GENOMIC DNA]</scope>
    <source>
        <strain evidence="1">DCMOUH0018B</strain>
    </source>
</reference>
<comment type="caution">
    <text evidence="1">The sequence shown here is derived from an EMBL/GenBank/DDBJ whole genome shotgun (WGS) entry which is preliminary data.</text>
</comment>
<accession>A0A0I9S8B4</accession>
<evidence type="ECO:0000313" key="2">
    <source>
        <dbReference type="EMBL" id="MCZ2656267.1"/>
    </source>
</evidence>
<dbReference type="RefSeq" id="WP_044300704.1">
    <property type="nucleotide sequence ID" value="NZ_CAEUHN010000001.1"/>
</dbReference>
<dbReference type="PANTHER" id="PTHR23026">
    <property type="entry name" value="NADPH NITROREDUCTASE"/>
    <property type="match status" value="1"/>
</dbReference>
<evidence type="ECO:0000313" key="1">
    <source>
        <dbReference type="EMBL" id="KFX74248.1"/>
    </source>
</evidence>
<dbReference type="EMBL" id="JAPUAC010000019">
    <property type="protein sequence ID" value="MCZ2656267.1"/>
    <property type="molecule type" value="Genomic_DNA"/>
</dbReference>
<dbReference type="PANTHER" id="PTHR23026:SF123">
    <property type="entry name" value="NAD(P)H NITROREDUCTASE RV3131-RELATED"/>
    <property type="match status" value="1"/>
</dbReference>
<sequence>METITDDYLFMIEQATKAPSGHNTQPWLFRIVEAGIEIHPDKTKTLSIVDGNRREMFISLGCATENLCLAAQTKGYSAQVNIADNGNITVKLQPNAGVITPSSIIVQIGKRQTNRSIYTGQLIPEEMIHKLLSIPKAATVHLHCWKIGTPEFDKVRYYVLRGNTIQMTDFHFKNELKNWMRFNKKHAESTKDGLSYAVFGAPNLPQWLSRRIMNACLTPNIQNKSDEKKLRSSSHIMLFCAEKDTPKDWINLGRSLECFLLKTTEIGVSTAFINQPCEVEILSEQMQRELLNNKKTEIPCVLLRMGYSSPMSYSPRKNLHEVLMP</sequence>
<dbReference type="Gene3D" id="3.40.109.10">
    <property type="entry name" value="NADH Oxidase"/>
    <property type="match status" value="1"/>
</dbReference>
<dbReference type="NCBIfam" id="NF047509">
    <property type="entry name" value="Rv3131_FMN_oxido"/>
    <property type="match status" value="1"/>
</dbReference>
<proteinExistence type="predicted"/>